<dbReference type="EMBL" id="AMFJ01028743">
    <property type="protein sequence ID" value="EKD44763.1"/>
    <property type="molecule type" value="Genomic_DNA"/>
</dbReference>
<dbReference type="InterPro" id="IPR011146">
    <property type="entry name" value="HIT-like"/>
</dbReference>
<evidence type="ECO:0000256" key="1">
    <source>
        <dbReference type="PIRSR" id="PIRSR601310-1"/>
    </source>
</evidence>
<dbReference type="Gene3D" id="3.30.428.10">
    <property type="entry name" value="HIT-like"/>
    <property type="match status" value="1"/>
</dbReference>
<feature type="short sequence motif" description="Histidine triad motif" evidence="2 3">
    <location>
        <begin position="94"/>
        <end position="98"/>
    </location>
</feature>
<gene>
    <name evidence="5" type="ORF">ACD_71C00012G0001</name>
</gene>
<accession>K1ZK16</accession>
<sequence length="102" mass="11593">MCLFCSIINHEIPTTPVYEDAEYLVINDIHPKARVHMLLIPKRHIESIAHIEATDSEIIAGLFFLARDLGKQMNISGYKLQFNVGKDGGQEVMHIHLHFLAN</sequence>
<protein>
    <recommendedName>
        <fullName evidence="4">HIT domain-containing protein</fullName>
    </recommendedName>
</protein>
<feature type="active site" description="Tele-AMP-histidine intermediate" evidence="1">
    <location>
        <position position="96"/>
    </location>
</feature>
<evidence type="ECO:0000256" key="3">
    <source>
        <dbReference type="PROSITE-ProRule" id="PRU00464"/>
    </source>
</evidence>
<dbReference type="PROSITE" id="PS51084">
    <property type="entry name" value="HIT_2"/>
    <property type="match status" value="1"/>
</dbReference>
<dbReference type="Pfam" id="PF11969">
    <property type="entry name" value="DcpS_C"/>
    <property type="match status" value="1"/>
</dbReference>
<name>K1ZK16_9BACT</name>
<comment type="caution">
    <text evidence="5">The sequence shown here is derived from an EMBL/GenBank/DDBJ whole genome shotgun (WGS) entry which is preliminary data.</text>
</comment>
<dbReference type="GO" id="GO:0003824">
    <property type="term" value="F:catalytic activity"/>
    <property type="evidence" value="ECO:0007669"/>
    <property type="project" value="InterPro"/>
</dbReference>
<evidence type="ECO:0000256" key="2">
    <source>
        <dbReference type="PIRSR" id="PIRSR601310-3"/>
    </source>
</evidence>
<reference evidence="5" key="1">
    <citation type="journal article" date="2012" name="Science">
        <title>Fermentation, hydrogen, and sulfur metabolism in multiple uncultivated bacterial phyla.</title>
        <authorList>
            <person name="Wrighton K.C."/>
            <person name="Thomas B.C."/>
            <person name="Sharon I."/>
            <person name="Miller C.S."/>
            <person name="Castelle C.J."/>
            <person name="VerBerkmoes N.C."/>
            <person name="Wilkins M.J."/>
            <person name="Hettich R.L."/>
            <person name="Lipton M.S."/>
            <person name="Williams K.H."/>
            <person name="Long P.E."/>
            <person name="Banfield J.F."/>
        </authorList>
    </citation>
    <scope>NUCLEOTIDE SEQUENCE [LARGE SCALE GENOMIC DNA]</scope>
</reference>
<dbReference type="SUPFAM" id="SSF54197">
    <property type="entry name" value="HIT-like"/>
    <property type="match status" value="1"/>
</dbReference>
<dbReference type="PRINTS" id="PR00332">
    <property type="entry name" value="HISTRIAD"/>
</dbReference>
<feature type="domain" description="HIT" evidence="4">
    <location>
        <begin position="3"/>
        <end position="102"/>
    </location>
</feature>
<dbReference type="AlphaFoldDB" id="K1ZK16"/>
<dbReference type="InterPro" id="IPR001310">
    <property type="entry name" value="Histidine_triad_HIT"/>
</dbReference>
<proteinExistence type="predicted"/>
<dbReference type="PANTHER" id="PTHR23089">
    <property type="entry name" value="HISTIDINE TRIAD HIT PROTEIN"/>
    <property type="match status" value="1"/>
</dbReference>
<dbReference type="InterPro" id="IPR036265">
    <property type="entry name" value="HIT-like_sf"/>
</dbReference>
<evidence type="ECO:0000259" key="4">
    <source>
        <dbReference type="PROSITE" id="PS51084"/>
    </source>
</evidence>
<evidence type="ECO:0000313" key="5">
    <source>
        <dbReference type="EMBL" id="EKD44763.1"/>
    </source>
</evidence>
<organism evidence="5">
    <name type="scientific">uncultured bacterium</name>
    <name type="common">gcode 4</name>
    <dbReference type="NCBI Taxonomy" id="1234023"/>
    <lineage>
        <taxon>Bacteria</taxon>
        <taxon>environmental samples</taxon>
    </lineage>
</organism>